<reference evidence="3" key="2">
    <citation type="journal article" date="2021" name="PeerJ">
        <title>Extensive microbial diversity within the chicken gut microbiome revealed by metagenomics and culture.</title>
        <authorList>
            <person name="Gilroy R."/>
            <person name="Ravi A."/>
            <person name="Getino M."/>
            <person name="Pursley I."/>
            <person name="Horton D.L."/>
            <person name="Alikhan N.F."/>
            <person name="Baker D."/>
            <person name="Gharbi K."/>
            <person name="Hall N."/>
            <person name="Watson M."/>
            <person name="Adriaenssens E.M."/>
            <person name="Foster-Nyarko E."/>
            <person name="Jarju S."/>
            <person name="Secka A."/>
            <person name="Antonio M."/>
            <person name="Oren A."/>
            <person name="Chaudhuri R.R."/>
            <person name="La Ragione R."/>
            <person name="Hildebrand F."/>
            <person name="Pallen M.J."/>
        </authorList>
    </citation>
    <scope>NUCLEOTIDE SEQUENCE</scope>
    <source>
        <strain evidence="3">ChiSjej1B19-3389</strain>
    </source>
</reference>
<gene>
    <name evidence="3" type="ORF">IAD32_07235</name>
</gene>
<evidence type="ECO:0000313" key="4">
    <source>
        <dbReference type="Proteomes" id="UP000886787"/>
    </source>
</evidence>
<organism evidence="3 4">
    <name type="scientific">Candidatus Scatavimonas merdigallinarum</name>
    <dbReference type="NCBI Taxonomy" id="2840914"/>
    <lineage>
        <taxon>Bacteria</taxon>
        <taxon>Bacillati</taxon>
        <taxon>Bacillota</taxon>
        <taxon>Clostridia</taxon>
        <taxon>Eubacteriales</taxon>
        <taxon>Oscillospiraceae</taxon>
        <taxon>Oscillospiraceae incertae sedis</taxon>
        <taxon>Candidatus Scatavimonas</taxon>
    </lineage>
</organism>
<comment type="caution">
    <text evidence="3">The sequence shown here is derived from an EMBL/GenBank/DDBJ whole genome shotgun (WGS) entry which is preliminary data.</text>
</comment>
<dbReference type="InterPro" id="IPR052913">
    <property type="entry name" value="Glycopeptide_resist_protein"/>
</dbReference>
<dbReference type="PANTHER" id="PTHR35788">
    <property type="entry name" value="EXPORTED PROTEIN-RELATED"/>
    <property type="match status" value="1"/>
</dbReference>
<reference evidence="3" key="1">
    <citation type="submission" date="2020-10" db="EMBL/GenBank/DDBJ databases">
        <authorList>
            <person name="Gilroy R."/>
        </authorList>
    </citation>
    <scope>NUCLEOTIDE SEQUENCE</scope>
    <source>
        <strain evidence="3">ChiSjej1B19-3389</strain>
    </source>
</reference>
<feature type="region of interest" description="Disordered" evidence="1">
    <location>
        <begin position="593"/>
        <end position="619"/>
    </location>
</feature>
<feature type="compositionally biased region" description="Polar residues" evidence="1">
    <location>
        <begin position="597"/>
        <end position="619"/>
    </location>
</feature>
<evidence type="ECO:0000256" key="1">
    <source>
        <dbReference type="SAM" id="MobiDB-lite"/>
    </source>
</evidence>
<evidence type="ECO:0000256" key="2">
    <source>
        <dbReference type="SAM" id="Phobius"/>
    </source>
</evidence>
<feature type="compositionally biased region" description="Basic and acidic residues" evidence="1">
    <location>
        <begin position="88"/>
        <end position="97"/>
    </location>
</feature>
<feature type="compositionally biased region" description="Basic and acidic residues" evidence="1">
    <location>
        <begin position="34"/>
        <end position="44"/>
    </location>
</feature>
<dbReference type="AlphaFoldDB" id="A0A9D0ZII4"/>
<feature type="compositionally biased region" description="Polar residues" evidence="1">
    <location>
        <begin position="45"/>
        <end position="58"/>
    </location>
</feature>
<feature type="transmembrane region" description="Helical" evidence="2">
    <location>
        <begin position="140"/>
        <end position="162"/>
    </location>
</feature>
<keyword evidence="2" id="KW-1133">Transmembrane helix</keyword>
<feature type="compositionally biased region" description="Polar residues" evidence="1">
    <location>
        <begin position="67"/>
        <end position="80"/>
    </location>
</feature>
<name>A0A9D0ZII4_9FIRM</name>
<keyword evidence="2" id="KW-0472">Membrane</keyword>
<proteinExistence type="predicted"/>
<dbReference type="Pfam" id="PF04294">
    <property type="entry name" value="VanW"/>
    <property type="match status" value="1"/>
</dbReference>
<accession>A0A9D0ZII4</accession>
<dbReference type="InterPro" id="IPR007391">
    <property type="entry name" value="Vancomycin_resist_VanW"/>
</dbReference>
<keyword evidence="2" id="KW-0812">Transmembrane</keyword>
<protein>
    <submittedName>
        <fullName evidence="3">VanW family protein</fullName>
    </submittedName>
</protein>
<feature type="compositionally biased region" description="Basic and acidic residues" evidence="1">
    <location>
        <begin position="1"/>
        <end position="15"/>
    </location>
</feature>
<dbReference type="PANTHER" id="PTHR35788:SF1">
    <property type="entry name" value="EXPORTED PROTEIN"/>
    <property type="match status" value="1"/>
</dbReference>
<dbReference type="EMBL" id="DVFW01000033">
    <property type="protein sequence ID" value="HIQ81058.1"/>
    <property type="molecule type" value="Genomic_DNA"/>
</dbReference>
<dbReference type="Proteomes" id="UP000886787">
    <property type="component" value="Unassembled WGS sequence"/>
</dbReference>
<feature type="region of interest" description="Disordered" evidence="1">
    <location>
        <begin position="1"/>
        <end position="115"/>
    </location>
</feature>
<evidence type="ECO:0000313" key="3">
    <source>
        <dbReference type="EMBL" id="HIQ81058.1"/>
    </source>
</evidence>
<sequence length="619" mass="68088">MSDEKKEKNLTERTQENQPVQHNDADIEQILNEVRQKQNYEPKTQRTAATQENAGQVSEQKREPMEQVQNEPEQESAQTQPAPPQTEKSGDAERKPEQGQAPKFETFEDISSFSRPGAQYGDSFAKWNKAGTKPRKKGKLFVLGIASCIILLSAAFFGVLLLNPDVIPSIAPVTEAKGAEPAAKETVFAKGVSIGGIDVSGKTIKEATALIVVKDKEVAPAFSVDVISNDKVLTFNQEDFSYTYNTEAVIEQAYQYSKDVAKAIEEGSLNRLSLPEGDNVTIDEQAGTIDFSISCQITGASVEKVVERAAGEIDIAAVEPHVSKFDPNAQEGKRFTYAEGKNGTALDREKLNQDFMILFAKGPSSGELQAQTTVTKPEHTMDEVKKATVLLAKFSTVSTNTYNANHNMKTAFNSINGKIVEPGGIFSFNECTGDSNLASNGYLPASVIANGQYELGYGGGICQAATTIYNAGIRANMGIEERYPHLWCSPYVYGGLDATIDYGNLDLKLKNNTEFQMFFRTYMDGVTLYCEIYGWQSPEFDEVRTESECTWVESEEYGYRAERVFYLNGKEVKREDLPDSVYSLSQGHYVVEGDPGNVSTKIDRSASSSKAESTRPANE</sequence>